<dbReference type="eggNOG" id="ENOG502Z7XW">
    <property type="taxonomic scope" value="Bacteria"/>
</dbReference>
<name>A0A086AFB4_9FLAO</name>
<gene>
    <name evidence="1" type="ORF">IQ37_18635</name>
</gene>
<dbReference type="KEGG" id="cpip:CJF12_11665"/>
<organism evidence="1 2">
    <name type="scientific">Chryseobacterium piperi</name>
    <dbReference type="NCBI Taxonomy" id="558152"/>
    <lineage>
        <taxon>Bacteria</taxon>
        <taxon>Pseudomonadati</taxon>
        <taxon>Bacteroidota</taxon>
        <taxon>Flavobacteriia</taxon>
        <taxon>Flavobacteriales</taxon>
        <taxon>Weeksellaceae</taxon>
        <taxon>Chryseobacterium group</taxon>
        <taxon>Chryseobacterium</taxon>
    </lineage>
</organism>
<dbReference type="AlphaFoldDB" id="A0A086AFB4"/>
<dbReference type="PROSITE" id="PS00848">
    <property type="entry name" value="COX5B_1"/>
    <property type="match status" value="1"/>
</dbReference>
<comment type="caution">
    <text evidence="1">The sequence shown here is derived from an EMBL/GenBank/DDBJ whole genome shotgun (WGS) entry which is preliminary data.</text>
</comment>
<proteinExistence type="predicted"/>
<evidence type="ECO:0000313" key="1">
    <source>
        <dbReference type="EMBL" id="KFF15378.1"/>
    </source>
</evidence>
<dbReference type="STRING" id="558152.IQ37_18635"/>
<evidence type="ECO:0000313" key="2">
    <source>
        <dbReference type="Proteomes" id="UP000028709"/>
    </source>
</evidence>
<dbReference type="Pfam" id="PF11013">
    <property type="entry name" value="DUF2851"/>
    <property type="match status" value="1"/>
</dbReference>
<protein>
    <recommendedName>
        <fullName evidence="3">DUF2851 domain-containing protein</fullName>
    </recommendedName>
</protein>
<evidence type="ECO:0008006" key="3">
    <source>
        <dbReference type="Google" id="ProtNLM"/>
    </source>
</evidence>
<dbReference type="EMBL" id="JPRJ01000058">
    <property type="protein sequence ID" value="KFF15378.1"/>
    <property type="molecule type" value="Genomic_DNA"/>
</dbReference>
<dbReference type="OrthoDB" id="1005072at2"/>
<accession>A0A086AFB4</accession>
<reference evidence="1 2" key="1">
    <citation type="submission" date="2014-07" db="EMBL/GenBank/DDBJ databases">
        <title>Genome of Chryseobacterium piperi CTM.</title>
        <authorList>
            <person name="Pipes S.E."/>
            <person name="Stropko S.J."/>
            <person name="Newman J.D."/>
        </authorList>
    </citation>
    <scope>NUCLEOTIDE SEQUENCE [LARGE SCALE GENOMIC DNA]</scope>
    <source>
        <strain evidence="1 2">CTM</strain>
    </source>
</reference>
<keyword evidence="2" id="KW-1185">Reference proteome</keyword>
<dbReference type="InterPro" id="IPR021272">
    <property type="entry name" value="DUF2851"/>
</dbReference>
<dbReference type="Proteomes" id="UP000028709">
    <property type="component" value="Unassembled WGS sequence"/>
</dbReference>
<dbReference type="RefSeq" id="WP_034687837.1">
    <property type="nucleotide sequence ID" value="NZ_CP023049.2"/>
</dbReference>
<sequence length="424" mass="50187">MTEKLLQYLWNFKVFKNFDFKDIEGNPVDIINFGQWNTNAGPDFLHATIKVNSITLNGHIELHTRASDWIFHHHSHDPNYQNIILHVVYENDMEIEELNSRNIPTLELKNFIDEKILWKYEKLVDESQFIPCESIFIKDNIPINFHEENVLKKLDAKSMELEQSLEQSKNNFEAVLFHSLAYSFGLKVNALLFKQIAESIDFTIINKLRQNRTQLESLLFGICDWLEDPQDEQMVLWKREFDFVRRKYNIPDLKFHPKFSRLRPPNFPTIRISQLAGLYHEHQNLFSKIILSKKIEEIFDLFREIKASDYWNDHFNFGKISAVSQPKMFSKEFIELLILNTVLPFKYTYHKYHNEEIADEILEFYRGLTPEKNSIISSWKKLGVEITDSLTTQSLIYHFKNCCEEKNCLNCGIGFKLLKDSSNA</sequence>